<keyword evidence="4" id="KW-1185">Reference proteome</keyword>
<gene>
    <name evidence="3" type="ORF">FNZ23_19235</name>
</gene>
<reference evidence="3 4" key="1">
    <citation type="submission" date="2019-07" db="EMBL/GenBank/DDBJ databases">
        <title>Draft genome for Streptomyces benahoarensis MZ03-48.</title>
        <authorList>
            <person name="Gonzalez-Pimentel J.L."/>
        </authorList>
    </citation>
    <scope>NUCLEOTIDE SEQUENCE [LARGE SCALE GENOMIC DNA]</scope>
    <source>
        <strain evidence="3 4">MZ03-48</strain>
    </source>
</reference>
<name>A0A553Z5N7_9ACTN</name>
<accession>A0A553Z5N7</accession>
<dbReference type="OrthoDB" id="3436009at2"/>
<evidence type="ECO:0000256" key="2">
    <source>
        <dbReference type="SAM" id="Phobius"/>
    </source>
</evidence>
<evidence type="ECO:0000256" key="1">
    <source>
        <dbReference type="SAM" id="MobiDB-lite"/>
    </source>
</evidence>
<dbReference type="Proteomes" id="UP000320888">
    <property type="component" value="Unassembled WGS sequence"/>
</dbReference>
<protein>
    <submittedName>
        <fullName evidence="3">Uncharacterized protein</fullName>
    </submittedName>
</protein>
<comment type="caution">
    <text evidence="3">The sequence shown here is derived from an EMBL/GenBank/DDBJ whole genome shotgun (WGS) entry which is preliminary data.</text>
</comment>
<evidence type="ECO:0000313" key="4">
    <source>
        <dbReference type="Proteomes" id="UP000320888"/>
    </source>
</evidence>
<dbReference type="RefSeq" id="WP_143943586.1">
    <property type="nucleotide sequence ID" value="NZ_VKLS01000257.1"/>
</dbReference>
<keyword evidence="2" id="KW-0812">Transmembrane</keyword>
<keyword evidence="2" id="KW-1133">Transmembrane helix</keyword>
<sequence length="334" mass="35609">MSGDQSSGTGQGPTRPGRRARAWRWIRTEGRFVADTVHPESAGTSRGRRLATYGIALLCAAFLVGLGLARSYFTAGTEARIGDNAQSALDAEKGYLHAAFRPMLRGAYGPPYSAFSRAPLSAREIDGVHRGEYDSSVLRDSVAATGFSLGAQDASPGSGQVSYVDLVSDSSSMITVTGIDATHIRCRKSGMVAEIHTPAQGDSPIKGLAYKLQDRAGTPNGFITDIEDPHWGEPYFAHHTIPLGGAAAPQTLSVLGVADPGAYCTWDLEAHFTTDDGAEHHTRLNAEPLVTEGGPGNGLGTQHLQVDLATQIRWRCEHGQRKPEECGGVFRIRP</sequence>
<dbReference type="AlphaFoldDB" id="A0A553Z5N7"/>
<proteinExistence type="predicted"/>
<organism evidence="3 4">
    <name type="scientific">Streptomyces benahoarensis</name>
    <dbReference type="NCBI Taxonomy" id="2595054"/>
    <lineage>
        <taxon>Bacteria</taxon>
        <taxon>Bacillati</taxon>
        <taxon>Actinomycetota</taxon>
        <taxon>Actinomycetes</taxon>
        <taxon>Kitasatosporales</taxon>
        <taxon>Streptomycetaceae</taxon>
        <taxon>Streptomyces</taxon>
    </lineage>
</organism>
<dbReference type="EMBL" id="VKLS01000257">
    <property type="protein sequence ID" value="TSB36785.1"/>
    <property type="molecule type" value="Genomic_DNA"/>
</dbReference>
<feature type="region of interest" description="Disordered" evidence="1">
    <location>
        <begin position="1"/>
        <end position="20"/>
    </location>
</feature>
<evidence type="ECO:0000313" key="3">
    <source>
        <dbReference type="EMBL" id="TSB36785.1"/>
    </source>
</evidence>
<keyword evidence="2" id="KW-0472">Membrane</keyword>
<feature type="transmembrane region" description="Helical" evidence="2">
    <location>
        <begin position="50"/>
        <end position="73"/>
    </location>
</feature>